<gene>
    <name evidence="1" type="ORF">BDY21DRAFT_355408</name>
</gene>
<dbReference type="Proteomes" id="UP000799766">
    <property type="component" value="Unassembled WGS sequence"/>
</dbReference>
<evidence type="ECO:0000313" key="1">
    <source>
        <dbReference type="EMBL" id="KAF2453586.1"/>
    </source>
</evidence>
<protein>
    <submittedName>
        <fullName evidence="1">Uncharacterized protein</fullName>
    </submittedName>
</protein>
<reference evidence="1" key="1">
    <citation type="journal article" date="2020" name="Stud. Mycol.">
        <title>101 Dothideomycetes genomes: a test case for predicting lifestyles and emergence of pathogens.</title>
        <authorList>
            <person name="Haridas S."/>
            <person name="Albert R."/>
            <person name="Binder M."/>
            <person name="Bloem J."/>
            <person name="Labutti K."/>
            <person name="Salamov A."/>
            <person name="Andreopoulos B."/>
            <person name="Baker S."/>
            <person name="Barry K."/>
            <person name="Bills G."/>
            <person name="Bluhm B."/>
            <person name="Cannon C."/>
            <person name="Castanera R."/>
            <person name="Culley D."/>
            <person name="Daum C."/>
            <person name="Ezra D."/>
            <person name="Gonzalez J."/>
            <person name="Henrissat B."/>
            <person name="Kuo A."/>
            <person name="Liang C."/>
            <person name="Lipzen A."/>
            <person name="Lutzoni F."/>
            <person name="Magnuson J."/>
            <person name="Mondo S."/>
            <person name="Nolan M."/>
            <person name="Ohm R."/>
            <person name="Pangilinan J."/>
            <person name="Park H.-J."/>
            <person name="Ramirez L."/>
            <person name="Alfaro M."/>
            <person name="Sun H."/>
            <person name="Tritt A."/>
            <person name="Yoshinaga Y."/>
            <person name="Zwiers L.-H."/>
            <person name="Turgeon B."/>
            <person name="Goodwin S."/>
            <person name="Spatafora J."/>
            <person name="Crous P."/>
            <person name="Grigoriev I."/>
        </authorList>
    </citation>
    <scope>NUCLEOTIDE SEQUENCE</scope>
    <source>
        <strain evidence="1">ATCC 16933</strain>
    </source>
</reference>
<name>A0A6A6NPC0_9PEZI</name>
<dbReference type="AlphaFoldDB" id="A0A6A6NPC0"/>
<keyword evidence="2" id="KW-1185">Reference proteome</keyword>
<dbReference type="EMBL" id="MU001696">
    <property type="protein sequence ID" value="KAF2453586.1"/>
    <property type="molecule type" value="Genomic_DNA"/>
</dbReference>
<organism evidence="1 2">
    <name type="scientific">Lineolata rhizophorae</name>
    <dbReference type="NCBI Taxonomy" id="578093"/>
    <lineage>
        <taxon>Eukaryota</taxon>
        <taxon>Fungi</taxon>
        <taxon>Dikarya</taxon>
        <taxon>Ascomycota</taxon>
        <taxon>Pezizomycotina</taxon>
        <taxon>Dothideomycetes</taxon>
        <taxon>Dothideomycetes incertae sedis</taxon>
        <taxon>Lineolatales</taxon>
        <taxon>Lineolataceae</taxon>
        <taxon>Lineolata</taxon>
    </lineage>
</organism>
<accession>A0A6A6NPC0</accession>
<proteinExistence type="predicted"/>
<sequence>MYASVVRTSVLCNLKTFRFVFVLCLGLCLERISARWEETGCWRVGDVSARFRDGEWMGVSRRGMRECGNVSCRILPRLWQILGARNVR</sequence>
<evidence type="ECO:0000313" key="2">
    <source>
        <dbReference type="Proteomes" id="UP000799766"/>
    </source>
</evidence>